<dbReference type="Proteomes" id="UP000426424">
    <property type="component" value="Chromosome"/>
</dbReference>
<dbReference type="KEGG" id="ttp:E6P07_06675"/>
<dbReference type="RefSeq" id="WP_153974888.1">
    <property type="nucleotide sequence ID" value="NZ_CP039268.1"/>
</dbReference>
<dbReference type="EMBL" id="CP039268">
    <property type="protein sequence ID" value="QGU32692.1"/>
    <property type="molecule type" value="Genomic_DNA"/>
</dbReference>
<keyword evidence="2" id="KW-1185">Reference proteome</keyword>
<accession>A0A6I6E4I9</accession>
<sequence length="220" mass="23919">MIEGIIGMLVALLVFVLIALFSKRTPNPAIALPLNTVMTSQGFTLLDSADPILKAIKDAYRLTGTTAFIEQTYKRPKDGCIICWLADSDGANNHLVAALIQNKTDDTGIWVMLCLPGLQGAGGNLIRKSFALSLSSSALQRIESGAGQAGRGCELYVKRGDPLPSFKEGFLDLLQSCGNLILRVMDSVILIERLSLNRTETWEREAKELLRLTEALRAGL</sequence>
<name>A0A6I6E4I9_THETI</name>
<dbReference type="AlphaFoldDB" id="A0A6I6E4I9"/>
<evidence type="ECO:0000313" key="1">
    <source>
        <dbReference type="EMBL" id="QGU32692.1"/>
    </source>
</evidence>
<organism evidence="1 2">
    <name type="scientific">Thermochromatium tepidum ATCC 43061</name>
    <dbReference type="NCBI Taxonomy" id="316276"/>
    <lineage>
        <taxon>Bacteria</taxon>
        <taxon>Pseudomonadati</taxon>
        <taxon>Pseudomonadota</taxon>
        <taxon>Gammaproteobacteria</taxon>
        <taxon>Chromatiales</taxon>
        <taxon>Chromatiaceae</taxon>
        <taxon>Thermochromatium</taxon>
    </lineage>
</organism>
<reference evidence="1 2" key="1">
    <citation type="submission" date="2019-12" db="EMBL/GenBank/DDBJ databases">
        <title>The complete genome of the thermophilic, anoxygenic phototrophic gammaproteobacterium Thermochromatium tepidum.</title>
        <authorList>
            <person name="Sattley W.M."/>
            <person name="Swingley W.D."/>
            <person name="Burchell B.M."/>
            <person name="Gurbani S.A."/>
            <person name="Kujawa C.M."/>
            <person name="Nuccio D.A."/>
            <person name="Schladweiler J."/>
            <person name="Shaffer K.N."/>
            <person name="Stokes L.M."/>
            <person name="Touchman J.W."/>
            <person name="Blankenship R.E."/>
            <person name="Madigan M.T."/>
        </authorList>
    </citation>
    <scope>NUCLEOTIDE SEQUENCE [LARGE SCALE GENOMIC DNA]</scope>
    <source>
        <strain evidence="1 2">ATCC 43061</strain>
    </source>
</reference>
<protein>
    <submittedName>
        <fullName evidence="1">Uncharacterized protein</fullName>
    </submittedName>
</protein>
<evidence type="ECO:0000313" key="2">
    <source>
        <dbReference type="Proteomes" id="UP000426424"/>
    </source>
</evidence>
<proteinExistence type="predicted"/>
<gene>
    <name evidence="1" type="ORF">E6P07_06675</name>
</gene>
<dbReference type="OrthoDB" id="9854566at2"/>